<dbReference type="EnsemblPlants" id="OB04G15030.1">
    <property type="protein sequence ID" value="OB04G15030.1"/>
    <property type="gene ID" value="OB04G15030"/>
</dbReference>
<keyword evidence="3" id="KW-1185">Reference proteome</keyword>
<reference evidence="2" key="1">
    <citation type="journal article" date="2013" name="Nat. Commun.">
        <title>Whole-genome sequencing of Oryza brachyantha reveals mechanisms underlying Oryza genome evolution.</title>
        <authorList>
            <person name="Chen J."/>
            <person name="Huang Q."/>
            <person name="Gao D."/>
            <person name="Wang J."/>
            <person name="Lang Y."/>
            <person name="Liu T."/>
            <person name="Li B."/>
            <person name="Bai Z."/>
            <person name="Luis Goicoechea J."/>
            <person name="Liang C."/>
            <person name="Chen C."/>
            <person name="Zhang W."/>
            <person name="Sun S."/>
            <person name="Liao Y."/>
            <person name="Zhang X."/>
            <person name="Yang L."/>
            <person name="Song C."/>
            <person name="Wang M."/>
            <person name="Shi J."/>
            <person name="Liu G."/>
            <person name="Liu J."/>
            <person name="Zhou H."/>
            <person name="Zhou W."/>
            <person name="Yu Q."/>
            <person name="An N."/>
            <person name="Chen Y."/>
            <person name="Cai Q."/>
            <person name="Wang B."/>
            <person name="Liu B."/>
            <person name="Min J."/>
            <person name="Huang Y."/>
            <person name="Wu H."/>
            <person name="Li Z."/>
            <person name="Zhang Y."/>
            <person name="Yin Y."/>
            <person name="Song W."/>
            <person name="Jiang J."/>
            <person name="Jackson S.A."/>
            <person name="Wing R.A."/>
            <person name="Wang J."/>
            <person name="Chen M."/>
        </authorList>
    </citation>
    <scope>NUCLEOTIDE SEQUENCE [LARGE SCALE GENOMIC DNA]</scope>
    <source>
        <strain evidence="2">cv. IRGC 101232</strain>
    </source>
</reference>
<evidence type="ECO:0000256" key="1">
    <source>
        <dbReference type="SAM" id="MobiDB-lite"/>
    </source>
</evidence>
<dbReference type="Gramene" id="OB04G15030.1">
    <property type="protein sequence ID" value="OB04G15030.1"/>
    <property type="gene ID" value="OB04G15030"/>
</dbReference>
<name>J3LWH8_ORYBR</name>
<feature type="region of interest" description="Disordered" evidence="1">
    <location>
        <begin position="55"/>
        <end position="154"/>
    </location>
</feature>
<protein>
    <submittedName>
        <fullName evidence="2">Uncharacterized protein</fullName>
    </submittedName>
</protein>
<dbReference type="AlphaFoldDB" id="J3LWH8"/>
<dbReference type="Proteomes" id="UP000006038">
    <property type="component" value="Chromosome 4"/>
</dbReference>
<evidence type="ECO:0000313" key="3">
    <source>
        <dbReference type="Proteomes" id="UP000006038"/>
    </source>
</evidence>
<feature type="compositionally biased region" description="Low complexity" evidence="1">
    <location>
        <begin position="74"/>
        <end position="84"/>
    </location>
</feature>
<accession>J3LWH8</accession>
<dbReference type="HOGENOM" id="CLU_1565275_0_0_1"/>
<reference evidence="2" key="2">
    <citation type="submission" date="2013-04" db="UniProtKB">
        <authorList>
            <consortium name="EnsemblPlants"/>
        </authorList>
    </citation>
    <scope>IDENTIFICATION</scope>
</reference>
<sequence length="171" mass="18823">MIRSSNHRSPELASNLDRWFFNKSHLFSGRMDCRIEQKEGNLPCLCFRPRSIDESVGRKASGPCRSAGRRAARAARTGESAAGGMAQIGAGRAPGNGLRRLREGDSPPADRRRRAALEPAPITLGHLTSHQEGESKQSSQSRTSRHSTIHFKFPINKNPKIASVVPSSWRL</sequence>
<feature type="compositionally biased region" description="Basic and acidic residues" evidence="1">
    <location>
        <begin position="100"/>
        <end position="110"/>
    </location>
</feature>
<organism evidence="2">
    <name type="scientific">Oryza brachyantha</name>
    <name type="common">malo sina</name>
    <dbReference type="NCBI Taxonomy" id="4533"/>
    <lineage>
        <taxon>Eukaryota</taxon>
        <taxon>Viridiplantae</taxon>
        <taxon>Streptophyta</taxon>
        <taxon>Embryophyta</taxon>
        <taxon>Tracheophyta</taxon>
        <taxon>Spermatophyta</taxon>
        <taxon>Magnoliopsida</taxon>
        <taxon>Liliopsida</taxon>
        <taxon>Poales</taxon>
        <taxon>Poaceae</taxon>
        <taxon>BOP clade</taxon>
        <taxon>Oryzoideae</taxon>
        <taxon>Oryzeae</taxon>
        <taxon>Oryzinae</taxon>
        <taxon>Oryza</taxon>
    </lineage>
</organism>
<evidence type="ECO:0000313" key="2">
    <source>
        <dbReference type="EnsemblPlants" id="OB04G15030.1"/>
    </source>
</evidence>
<proteinExistence type="predicted"/>